<dbReference type="InterPro" id="IPR036638">
    <property type="entry name" value="HLH_DNA-bd_sf"/>
</dbReference>
<proteinExistence type="inferred from homology"/>
<dbReference type="GO" id="GO:0005634">
    <property type="term" value="C:nucleus"/>
    <property type="evidence" value="ECO:0007669"/>
    <property type="project" value="UniProtKB-SubCell"/>
</dbReference>
<keyword evidence="9" id="KW-1185">Reference proteome</keyword>
<dbReference type="GO" id="GO:0046983">
    <property type="term" value="F:protein dimerization activity"/>
    <property type="evidence" value="ECO:0007669"/>
    <property type="project" value="InterPro"/>
</dbReference>
<evidence type="ECO:0000256" key="2">
    <source>
        <dbReference type="ARBA" id="ARBA00005510"/>
    </source>
</evidence>
<keyword evidence="6" id="KW-0539">Nucleus</keyword>
<keyword evidence="3" id="KW-0805">Transcription regulation</keyword>
<sequence length="300" mass="32982">MRTQKQTYEALKAAVESLYQFPIQWKKPRQAISCVFELNPKGLLHLFAVEFVEGGMALEAMVFAEDVFGCGWGGGGGRRDELGELLEVEEPAKECEVGGGGGDGSWETSCCSSAGGGRRKRRLMRSVKNREEAESQRMAHIAVELNRRRQMNEYLAVLRSLTPASDAHKKRLGKQQQADAAGIASAFTSLFSFPQYATYSPAGCEMENRAGTGNIEVTMAESHASLKVLARRQPRQLLKLAAGLQSLCLAPLHLNVTSAGEMAMYSFSLKVEDDERRCMSAEEIATAVHQMLRTIQEEAN</sequence>
<gene>
    <name evidence="8" type="ORF">ZIOFF_030509</name>
</gene>
<feature type="domain" description="BHLH" evidence="7">
    <location>
        <begin position="135"/>
        <end position="194"/>
    </location>
</feature>
<evidence type="ECO:0000256" key="5">
    <source>
        <dbReference type="ARBA" id="ARBA00023163"/>
    </source>
</evidence>
<evidence type="ECO:0000256" key="1">
    <source>
        <dbReference type="ARBA" id="ARBA00004123"/>
    </source>
</evidence>
<dbReference type="PANTHER" id="PTHR11969:SF54">
    <property type="entry name" value="MAD-LIKE PROTEIN 1"/>
    <property type="match status" value="1"/>
</dbReference>
<name>A0A8J5LHW2_ZINOF</name>
<protein>
    <recommendedName>
        <fullName evidence="7">BHLH domain-containing protein</fullName>
    </recommendedName>
</protein>
<comment type="caution">
    <text evidence="8">The sequence shown here is derived from an EMBL/GenBank/DDBJ whole genome shotgun (WGS) entry which is preliminary data.</text>
</comment>
<dbReference type="Pfam" id="PF00010">
    <property type="entry name" value="HLH"/>
    <property type="match status" value="1"/>
</dbReference>
<keyword evidence="5" id="KW-0804">Transcription</keyword>
<keyword evidence="4" id="KW-0238">DNA-binding</keyword>
<organism evidence="8 9">
    <name type="scientific">Zingiber officinale</name>
    <name type="common">Ginger</name>
    <name type="synonym">Amomum zingiber</name>
    <dbReference type="NCBI Taxonomy" id="94328"/>
    <lineage>
        <taxon>Eukaryota</taxon>
        <taxon>Viridiplantae</taxon>
        <taxon>Streptophyta</taxon>
        <taxon>Embryophyta</taxon>
        <taxon>Tracheophyta</taxon>
        <taxon>Spermatophyta</taxon>
        <taxon>Magnoliopsida</taxon>
        <taxon>Liliopsida</taxon>
        <taxon>Zingiberales</taxon>
        <taxon>Zingiberaceae</taxon>
        <taxon>Zingiber</taxon>
    </lineage>
</organism>
<dbReference type="AlphaFoldDB" id="A0A8J5LHW2"/>
<dbReference type="GO" id="GO:0000981">
    <property type="term" value="F:DNA-binding transcription factor activity, RNA polymerase II-specific"/>
    <property type="evidence" value="ECO:0007669"/>
    <property type="project" value="TreeGrafter"/>
</dbReference>
<dbReference type="PANTHER" id="PTHR11969">
    <property type="entry name" value="MAX DIMERIZATION, MAD"/>
    <property type="match status" value="1"/>
</dbReference>
<dbReference type="GO" id="GO:0000978">
    <property type="term" value="F:RNA polymerase II cis-regulatory region sequence-specific DNA binding"/>
    <property type="evidence" value="ECO:0007669"/>
    <property type="project" value="TreeGrafter"/>
</dbReference>
<evidence type="ECO:0000256" key="3">
    <source>
        <dbReference type="ARBA" id="ARBA00023015"/>
    </source>
</evidence>
<dbReference type="InterPro" id="IPR011598">
    <property type="entry name" value="bHLH_dom"/>
</dbReference>
<dbReference type="PROSITE" id="PS50888">
    <property type="entry name" value="BHLH"/>
    <property type="match status" value="1"/>
</dbReference>
<evidence type="ECO:0000313" key="9">
    <source>
        <dbReference type="Proteomes" id="UP000734854"/>
    </source>
</evidence>
<accession>A0A8J5LHW2</accession>
<evidence type="ECO:0000259" key="7">
    <source>
        <dbReference type="PROSITE" id="PS50888"/>
    </source>
</evidence>
<comment type="similarity">
    <text evidence="2">Belongs to the bHLH protein family.</text>
</comment>
<dbReference type="SUPFAM" id="SSF47459">
    <property type="entry name" value="HLH, helix-loop-helix DNA-binding domain"/>
    <property type="match status" value="1"/>
</dbReference>
<dbReference type="Proteomes" id="UP000734854">
    <property type="component" value="Unassembled WGS sequence"/>
</dbReference>
<dbReference type="Gene3D" id="4.10.280.10">
    <property type="entry name" value="Helix-loop-helix DNA-binding domain"/>
    <property type="match status" value="1"/>
</dbReference>
<reference evidence="8 9" key="1">
    <citation type="submission" date="2020-08" db="EMBL/GenBank/DDBJ databases">
        <title>Plant Genome Project.</title>
        <authorList>
            <person name="Zhang R.-G."/>
        </authorList>
    </citation>
    <scope>NUCLEOTIDE SEQUENCE [LARGE SCALE GENOMIC DNA]</scope>
    <source>
        <tissue evidence="8">Rhizome</tissue>
    </source>
</reference>
<dbReference type="EMBL" id="JACMSC010000008">
    <property type="protein sequence ID" value="KAG6512398.1"/>
    <property type="molecule type" value="Genomic_DNA"/>
</dbReference>
<evidence type="ECO:0000256" key="4">
    <source>
        <dbReference type="ARBA" id="ARBA00023125"/>
    </source>
</evidence>
<comment type="subcellular location">
    <subcellularLocation>
        <location evidence="1">Nucleus</location>
    </subcellularLocation>
</comment>
<evidence type="ECO:0000256" key="6">
    <source>
        <dbReference type="ARBA" id="ARBA00023242"/>
    </source>
</evidence>
<evidence type="ECO:0000313" key="8">
    <source>
        <dbReference type="EMBL" id="KAG6512398.1"/>
    </source>
</evidence>